<comment type="catalytic activity">
    <reaction evidence="1 9">
        <text>Endohydrolysis of (1-&gt;4)-beta-D-xylosidic linkages in xylans.</text>
        <dbReference type="EC" id="3.2.1.8"/>
    </reaction>
</comment>
<dbReference type="InterPro" id="IPR001000">
    <property type="entry name" value="GH10_dom"/>
</dbReference>
<evidence type="ECO:0000256" key="1">
    <source>
        <dbReference type="ARBA" id="ARBA00000681"/>
    </source>
</evidence>
<dbReference type="PANTHER" id="PTHR31490">
    <property type="entry name" value="GLYCOSYL HYDROLASE"/>
    <property type="match status" value="1"/>
</dbReference>
<dbReference type="AlphaFoldDB" id="A0A495J007"/>
<dbReference type="SMART" id="SM00633">
    <property type="entry name" value="Glyco_10"/>
    <property type="match status" value="1"/>
</dbReference>
<dbReference type="Gene3D" id="3.20.20.80">
    <property type="entry name" value="Glycosidases"/>
    <property type="match status" value="1"/>
</dbReference>
<keyword evidence="3 11" id="KW-0858">Xylan degradation</keyword>
<dbReference type="InterPro" id="IPR017853">
    <property type="entry name" value="GH"/>
</dbReference>
<organism evidence="11 12">
    <name type="scientific">Mucilaginibacter gracilis</name>
    <dbReference type="NCBI Taxonomy" id="423350"/>
    <lineage>
        <taxon>Bacteria</taxon>
        <taxon>Pseudomonadati</taxon>
        <taxon>Bacteroidota</taxon>
        <taxon>Sphingobacteriia</taxon>
        <taxon>Sphingobacteriales</taxon>
        <taxon>Sphingobacteriaceae</taxon>
        <taxon>Mucilaginibacter</taxon>
    </lineage>
</organism>
<dbReference type="Pfam" id="PF00331">
    <property type="entry name" value="Glyco_hydro_10"/>
    <property type="match status" value="1"/>
</dbReference>
<keyword evidence="12" id="KW-1185">Reference proteome</keyword>
<dbReference type="Proteomes" id="UP000268007">
    <property type="component" value="Unassembled WGS sequence"/>
</dbReference>
<evidence type="ECO:0000256" key="5">
    <source>
        <dbReference type="ARBA" id="ARBA00022801"/>
    </source>
</evidence>
<evidence type="ECO:0000256" key="6">
    <source>
        <dbReference type="ARBA" id="ARBA00023277"/>
    </source>
</evidence>
<reference evidence="11 12" key="1">
    <citation type="submission" date="2018-10" db="EMBL/GenBank/DDBJ databases">
        <title>Genomic Encyclopedia of Archaeal and Bacterial Type Strains, Phase II (KMG-II): from individual species to whole genera.</title>
        <authorList>
            <person name="Goeker M."/>
        </authorList>
    </citation>
    <scope>NUCLEOTIDE SEQUENCE [LARGE SCALE GENOMIC DNA]</scope>
    <source>
        <strain evidence="11 12">DSM 18602</strain>
    </source>
</reference>
<dbReference type="PANTHER" id="PTHR31490:SF88">
    <property type="entry name" value="BETA-XYLANASE"/>
    <property type="match status" value="1"/>
</dbReference>
<evidence type="ECO:0000256" key="3">
    <source>
        <dbReference type="ARBA" id="ARBA00022651"/>
    </source>
</evidence>
<evidence type="ECO:0000256" key="2">
    <source>
        <dbReference type="ARBA" id="ARBA00007495"/>
    </source>
</evidence>
<name>A0A495J007_9SPHI</name>
<dbReference type="SUPFAM" id="SSF51445">
    <property type="entry name" value="(Trans)glycosidases"/>
    <property type="match status" value="1"/>
</dbReference>
<dbReference type="PROSITE" id="PS51760">
    <property type="entry name" value="GH10_2"/>
    <property type="match status" value="1"/>
</dbReference>
<gene>
    <name evidence="11" type="ORF">BDD43_2133</name>
</gene>
<evidence type="ECO:0000256" key="4">
    <source>
        <dbReference type="ARBA" id="ARBA00022729"/>
    </source>
</evidence>
<feature type="domain" description="GH10" evidence="10">
    <location>
        <begin position="40"/>
        <end position="398"/>
    </location>
</feature>
<evidence type="ECO:0000256" key="8">
    <source>
        <dbReference type="ARBA" id="ARBA00023326"/>
    </source>
</evidence>
<dbReference type="GO" id="GO:0045493">
    <property type="term" value="P:xylan catabolic process"/>
    <property type="evidence" value="ECO:0007669"/>
    <property type="project" value="UniProtKB-KW"/>
</dbReference>
<evidence type="ECO:0000256" key="9">
    <source>
        <dbReference type="RuleBase" id="RU361174"/>
    </source>
</evidence>
<dbReference type="PRINTS" id="PR00134">
    <property type="entry name" value="GLHYDRLASE10"/>
</dbReference>
<keyword evidence="7 9" id="KW-0326">Glycosidase</keyword>
<evidence type="ECO:0000259" key="10">
    <source>
        <dbReference type="PROSITE" id="PS51760"/>
    </source>
</evidence>
<evidence type="ECO:0000256" key="7">
    <source>
        <dbReference type="ARBA" id="ARBA00023295"/>
    </source>
</evidence>
<dbReference type="RefSeq" id="WP_121197618.1">
    <property type="nucleotide sequence ID" value="NZ_RBKU01000001.1"/>
</dbReference>
<dbReference type="GO" id="GO:0031176">
    <property type="term" value="F:endo-1,4-beta-xylanase activity"/>
    <property type="evidence" value="ECO:0007669"/>
    <property type="project" value="UniProtKB-EC"/>
</dbReference>
<keyword evidence="6 9" id="KW-0119">Carbohydrate metabolism</keyword>
<dbReference type="EMBL" id="RBKU01000001">
    <property type="protein sequence ID" value="RKR81971.1"/>
    <property type="molecule type" value="Genomic_DNA"/>
</dbReference>
<keyword evidence="4" id="KW-0732">Signal</keyword>
<proteinExistence type="inferred from homology"/>
<keyword evidence="5 9" id="KW-0378">Hydrolase</keyword>
<comment type="similarity">
    <text evidence="2 9">Belongs to the glycosyl hydrolase 10 (cellulase F) family.</text>
</comment>
<comment type="caution">
    <text evidence="11">The sequence shown here is derived from an EMBL/GenBank/DDBJ whole genome shotgun (WGS) entry which is preliminary data.</text>
</comment>
<dbReference type="OrthoDB" id="1032269at2"/>
<evidence type="ECO:0000313" key="11">
    <source>
        <dbReference type="EMBL" id="RKR81971.1"/>
    </source>
</evidence>
<protein>
    <recommendedName>
        <fullName evidence="9">Beta-xylanase</fullName>
        <ecNumber evidence="9">3.2.1.8</ecNumber>
    </recommendedName>
</protein>
<dbReference type="EC" id="3.2.1.8" evidence="9"/>
<sequence>MKSTFTKVLLLSVLYLGCSKSDSKDGGTKTTTPTDGTTNTVVYTTLKQANTDIVIGASINLGFLTNSAFLSLVPTQYNSITAENNMKVRFLQPSEGRFSFDTVKALLTFAKANNIRIHGHNLVWHKSNPAWIAAYETGTAQPALFDTLLKRHITEVVKYYSTQFEADGMTPIVKSWDVVNEAIYDSGNIRNAKNIDASNGDDQGSIWRRNIGKDDIKKAFTYARMAAEQNHNPNLKLFYNDYNIEKLAVKRDSIYKLLMDLKTYSYNGKPIIDGIGIQMHLDYNADESLIKAAIVKMASTGLLVHISEMDVKLADQPATVYIPNPVQLGLQDSLYKHVPMLYRKYVPAAQRFGITTWSVGDKDSGTTFNYSPQTQKNSATLYDLNYAKKAAWNYFFDGLFLNPLSTL</sequence>
<evidence type="ECO:0000313" key="12">
    <source>
        <dbReference type="Proteomes" id="UP000268007"/>
    </source>
</evidence>
<dbReference type="InterPro" id="IPR044846">
    <property type="entry name" value="GH10"/>
</dbReference>
<accession>A0A495J007</accession>
<keyword evidence="8 9" id="KW-0624">Polysaccharide degradation</keyword>